<proteinExistence type="predicted"/>
<comment type="caution">
    <text evidence="1">The sequence shown here is derived from an EMBL/GenBank/DDBJ whole genome shotgun (WGS) entry which is preliminary data.</text>
</comment>
<name>A0AAV6VKJ0_9ARAC</name>
<dbReference type="AlphaFoldDB" id="A0AAV6VKJ0"/>
<protein>
    <submittedName>
        <fullName evidence="1">Uncharacterized protein</fullName>
    </submittedName>
</protein>
<evidence type="ECO:0000313" key="1">
    <source>
        <dbReference type="EMBL" id="KAG8196076.1"/>
    </source>
</evidence>
<gene>
    <name evidence="1" type="ORF">JTE90_007816</name>
</gene>
<keyword evidence="2" id="KW-1185">Reference proteome</keyword>
<dbReference type="EMBL" id="JAFNEN010000074">
    <property type="protein sequence ID" value="KAG8196076.1"/>
    <property type="molecule type" value="Genomic_DNA"/>
</dbReference>
<reference evidence="1 2" key="1">
    <citation type="journal article" date="2022" name="Nat. Ecol. Evol.">
        <title>A masculinizing supergene underlies an exaggerated male reproductive morph in a spider.</title>
        <authorList>
            <person name="Hendrickx F."/>
            <person name="De Corte Z."/>
            <person name="Sonet G."/>
            <person name="Van Belleghem S.M."/>
            <person name="Kostlbacher S."/>
            <person name="Vangestel C."/>
        </authorList>
    </citation>
    <scope>NUCLEOTIDE SEQUENCE [LARGE SCALE GENOMIC DNA]</scope>
    <source>
        <strain evidence="1">W744_W776</strain>
    </source>
</reference>
<dbReference type="Proteomes" id="UP000827092">
    <property type="component" value="Unassembled WGS sequence"/>
</dbReference>
<organism evidence="1 2">
    <name type="scientific">Oedothorax gibbosus</name>
    <dbReference type="NCBI Taxonomy" id="931172"/>
    <lineage>
        <taxon>Eukaryota</taxon>
        <taxon>Metazoa</taxon>
        <taxon>Ecdysozoa</taxon>
        <taxon>Arthropoda</taxon>
        <taxon>Chelicerata</taxon>
        <taxon>Arachnida</taxon>
        <taxon>Araneae</taxon>
        <taxon>Araneomorphae</taxon>
        <taxon>Entelegynae</taxon>
        <taxon>Araneoidea</taxon>
        <taxon>Linyphiidae</taxon>
        <taxon>Erigoninae</taxon>
        <taxon>Oedothorax</taxon>
    </lineage>
</organism>
<sequence>MFHFHVSMYTRTESISDVLTKGNLFSNILEVFVFQLLLGSTSREEKVSLQSVVDRTPSHPVIISNPEQQVLTKQLPLRQRTVD</sequence>
<accession>A0AAV6VKJ0</accession>
<evidence type="ECO:0000313" key="2">
    <source>
        <dbReference type="Proteomes" id="UP000827092"/>
    </source>
</evidence>